<dbReference type="EMBL" id="LCRB01000002">
    <property type="protein sequence ID" value="KKW26733.1"/>
    <property type="molecule type" value="Genomic_DNA"/>
</dbReference>
<dbReference type="InterPro" id="IPR000754">
    <property type="entry name" value="Ribosomal_uS9"/>
</dbReference>
<proteinExistence type="inferred from homology"/>
<evidence type="ECO:0000256" key="3">
    <source>
        <dbReference type="ARBA" id="ARBA00023274"/>
    </source>
</evidence>
<dbReference type="NCBIfam" id="NF001099">
    <property type="entry name" value="PRK00132.1"/>
    <property type="match status" value="1"/>
</dbReference>
<dbReference type="InterPro" id="IPR023035">
    <property type="entry name" value="Ribosomal_uS9_bac/plastid"/>
</dbReference>
<keyword evidence="2 5" id="KW-0689">Ribosomal protein</keyword>
<dbReference type="Gene3D" id="3.30.230.10">
    <property type="match status" value="1"/>
</dbReference>
<dbReference type="PANTHER" id="PTHR21569:SF1">
    <property type="entry name" value="SMALL RIBOSOMAL SUBUNIT PROTEIN US9M"/>
    <property type="match status" value="1"/>
</dbReference>
<dbReference type="Proteomes" id="UP000034913">
    <property type="component" value="Unassembled WGS sequence"/>
</dbReference>
<evidence type="ECO:0000256" key="5">
    <source>
        <dbReference type="HAMAP-Rule" id="MF_00532"/>
    </source>
</evidence>
<dbReference type="HAMAP" id="MF_00532_B">
    <property type="entry name" value="Ribosomal_uS9_B"/>
    <property type="match status" value="1"/>
</dbReference>
<evidence type="ECO:0000256" key="6">
    <source>
        <dbReference type="RuleBase" id="RU003815"/>
    </source>
</evidence>
<dbReference type="InterPro" id="IPR014721">
    <property type="entry name" value="Ribsml_uS5_D2-typ_fold_subgr"/>
</dbReference>
<dbReference type="GO" id="GO:0006412">
    <property type="term" value="P:translation"/>
    <property type="evidence" value="ECO:0007669"/>
    <property type="project" value="UniProtKB-UniRule"/>
</dbReference>
<comment type="caution">
    <text evidence="7">The sequence shown here is derived from an EMBL/GenBank/DDBJ whole genome shotgun (WGS) entry which is preliminary data.</text>
</comment>
<dbReference type="PATRIC" id="fig|1620414.3.peg.290"/>
<evidence type="ECO:0000256" key="4">
    <source>
        <dbReference type="ARBA" id="ARBA00035259"/>
    </source>
</evidence>
<comment type="similarity">
    <text evidence="1 5 6">Belongs to the universal ribosomal protein uS9 family.</text>
</comment>
<evidence type="ECO:0000256" key="1">
    <source>
        <dbReference type="ARBA" id="ARBA00005251"/>
    </source>
</evidence>
<gene>
    <name evidence="5" type="primary">rpsI</name>
    <name evidence="7" type="ORF">VF00_C0002G0058</name>
</gene>
<dbReference type="GO" id="GO:0022627">
    <property type="term" value="C:cytosolic small ribosomal subunit"/>
    <property type="evidence" value="ECO:0007669"/>
    <property type="project" value="TreeGrafter"/>
</dbReference>
<dbReference type="InterPro" id="IPR020568">
    <property type="entry name" value="Ribosomal_Su5_D2-typ_SF"/>
</dbReference>
<accession>A0A0G1X6F6</accession>
<sequence>MESTHVFTGQYFYGTGRRKTATARVRLYKGKDGKLVVNNQKGDHYFNPAHLTEVVIEPLKLTGMQKSFDVSARVSGGGIAAQAEAVRHGIARALVAFDVDLKTSLKKAGLLTRDARAKERKKFGLKRARRAPQFSKR</sequence>
<protein>
    <recommendedName>
        <fullName evidence="4 5">Small ribosomal subunit protein uS9</fullName>
    </recommendedName>
</protein>
<dbReference type="SUPFAM" id="SSF54211">
    <property type="entry name" value="Ribosomal protein S5 domain 2-like"/>
    <property type="match status" value="1"/>
</dbReference>
<name>A0A0G1X6F6_UNCK3</name>
<evidence type="ECO:0000256" key="2">
    <source>
        <dbReference type="ARBA" id="ARBA00022980"/>
    </source>
</evidence>
<dbReference type="GO" id="GO:0003723">
    <property type="term" value="F:RNA binding"/>
    <property type="evidence" value="ECO:0007669"/>
    <property type="project" value="TreeGrafter"/>
</dbReference>
<dbReference type="PROSITE" id="PS00360">
    <property type="entry name" value="RIBOSOMAL_S9"/>
    <property type="match status" value="1"/>
</dbReference>
<dbReference type="Pfam" id="PF00380">
    <property type="entry name" value="Ribosomal_S9"/>
    <property type="match status" value="1"/>
</dbReference>
<evidence type="ECO:0000313" key="8">
    <source>
        <dbReference type="Proteomes" id="UP000034913"/>
    </source>
</evidence>
<organism evidence="7 8">
    <name type="scientific">candidate division Kazan bacterium GW2011_GWB1_52_7</name>
    <dbReference type="NCBI Taxonomy" id="1620414"/>
    <lineage>
        <taxon>Bacteria</taxon>
        <taxon>Bacteria division Kazan-3B-28</taxon>
    </lineage>
</organism>
<dbReference type="GO" id="GO:0003735">
    <property type="term" value="F:structural constituent of ribosome"/>
    <property type="evidence" value="ECO:0007669"/>
    <property type="project" value="InterPro"/>
</dbReference>
<dbReference type="FunFam" id="3.30.230.10:FF:000001">
    <property type="entry name" value="30S ribosomal protein S9"/>
    <property type="match status" value="1"/>
</dbReference>
<dbReference type="PANTHER" id="PTHR21569">
    <property type="entry name" value="RIBOSOMAL PROTEIN S9"/>
    <property type="match status" value="1"/>
</dbReference>
<dbReference type="InterPro" id="IPR020574">
    <property type="entry name" value="Ribosomal_uS9_CS"/>
</dbReference>
<reference evidence="7 8" key="1">
    <citation type="journal article" date="2015" name="Nature">
        <title>rRNA introns, odd ribosomes, and small enigmatic genomes across a large radiation of phyla.</title>
        <authorList>
            <person name="Brown C.T."/>
            <person name="Hug L.A."/>
            <person name="Thomas B.C."/>
            <person name="Sharon I."/>
            <person name="Castelle C.J."/>
            <person name="Singh A."/>
            <person name="Wilkins M.J."/>
            <person name="Williams K.H."/>
            <person name="Banfield J.F."/>
        </authorList>
    </citation>
    <scope>NUCLEOTIDE SEQUENCE [LARGE SCALE GENOMIC DNA]</scope>
</reference>
<dbReference type="AlphaFoldDB" id="A0A0G1X6F6"/>
<keyword evidence="3 5" id="KW-0687">Ribonucleoprotein</keyword>
<evidence type="ECO:0000313" key="7">
    <source>
        <dbReference type="EMBL" id="KKW26733.1"/>
    </source>
</evidence>